<name>A0A0Q0RK07_9ARCH</name>
<reference evidence="3 4" key="1">
    <citation type="submission" date="2015-09" db="EMBL/GenBank/DDBJ databases">
        <title>Heavy metals and arsenic resistance mechanisms in polyextremophilic archaea of the family Ferroplasmaceae.</title>
        <authorList>
            <person name="Bulaev A.G."/>
            <person name="Kanygina A.V."/>
        </authorList>
    </citation>
    <scope>NUCLEOTIDE SEQUENCE [LARGE SCALE GENOMIC DNA]</scope>
    <source>
        <strain evidence="3 4">VT</strain>
    </source>
</reference>
<keyword evidence="2" id="KW-0560">Oxidoreductase</keyword>
<dbReference type="GeneID" id="84222534"/>
<evidence type="ECO:0000313" key="3">
    <source>
        <dbReference type="EMBL" id="KQB35749.1"/>
    </source>
</evidence>
<dbReference type="InterPro" id="IPR002347">
    <property type="entry name" value="SDR_fam"/>
</dbReference>
<keyword evidence="4" id="KW-1185">Reference proteome</keyword>
<protein>
    <submittedName>
        <fullName evidence="3">3-oxoacyl-ACP reductase</fullName>
    </submittedName>
</protein>
<dbReference type="AlphaFoldDB" id="A0A0Q0RK07"/>
<dbReference type="PANTHER" id="PTHR43477:SF1">
    <property type="entry name" value="DIHYDROANTICAPSIN 7-DEHYDROGENASE"/>
    <property type="match status" value="1"/>
</dbReference>
<accession>A0A0Q0RK07</accession>
<dbReference type="CDD" id="cd05233">
    <property type="entry name" value="SDR_c"/>
    <property type="match status" value="1"/>
</dbReference>
<dbReference type="GO" id="GO:0016491">
    <property type="term" value="F:oxidoreductase activity"/>
    <property type="evidence" value="ECO:0007669"/>
    <property type="project" value="UniProtKB-KW"/>
</dbReference>
<dbReference type="Proteomes" id="UP000050320">
    <property type="component" value="Unassembled WGS sequence"/>
</dbReference>
<dbReference type="Pfam" id="PF13561">
    <property type="entry name" value="adh_short_C2"/>
    <property type="match status" value="1"/>
</dbReference>
<gene>
    <name evidence="3" type="ORF">AOG54_02775</name>
</gene>
<comment type="similarity">
    <text evidence="1">Belongs to the short-chain dehydrogenases/reductases (SDR) family.</text>
</comment>
<dbReference type="RefSeq" id="WP_048101471.1">
    <property type="nucleotide sequence ID" value="NZ_JBBYJF010000032.1"/>
</dbReference>
<comment type="caution">
    <text evidence="3">The sequence shown here is derived from an EMBL/GenBank/DDBJ whole genome shotgun (WGS) entry which is preliminary data.</text>
</comment>
<dbReference type="EMBL" id="LKBG01000089">
    <property type="protein sequence ID" value="KQB35749.1"/>
    <property type="molecule type" value="Genomic_DNA"/>
</dbReference>
<sequence length="234" mass="26062">MKTAVIAGTGYLGEATAYEFLKNNYNVIINSRKEDHLLNIKKKLEKYGRIDYIAQELKDDQSCKSLSDKVKNISQNVDALVITIGGYIEDTVEDLSGIDEMFKNHLKIPMLLIKNFLNLLTSGSSIILVSNSDVDNKNRSNLLSYTVIKYALNKSVKIIAAELIKKGVRINAVAPEYIIQSFMPEEDYTKLRTLGDLETPPEDISKVIYFLCSPDGSWVNGAIIPVDGGHSLIN</sequence>
<proteinExistence type="inferred from homology"/>
<dbReference type="PRINTS" id="PR00081">
    <property type="entry name" value="GDHRDH"/>
</dbReference>
<evidence type="ECO:0000256" key="1">
    <source>
        <dbReference type="ARBA" id="ARBA00006484"/>
    </source>
</evidence>
<dbReference type="InterPro" id="IPR036291">
    <property type="entry name" value="NAD(P)-bd_dom_sf"/>
</dbReference>
<dbReference type="InterPro" id="IPR051122">
    <property type="entry name" value="SDR_DHRS6-like"/>
</dbReference>
<dbReference type="PANTHER" id="PTHR43477">
    <property type="entry name" value="DIHYDROANTICAPSIN 7-DEHYDROGENASE"/>
    <property type="match status" value="1"/>
</dbReference>
<dbReference type="Gene3D" id="3.40.50.720">
    <property type="entry name" value="NAD(P)-binding Rossmann-like Domain"/>
    <property type="match status" value="1"/>
</dbReference>
<dbReference type="NCBIfam" id="NF004453">
    <property type="entry name" value="PRK05786.1"/>
    <property type="match status" value="1"/>
</dbReference>
<evidence type="ECO:0000313" key="4">
    <source>
        <dbReference type="Proteomes" id="UP000050320"/>
    </source>
</evidence>
<evidence type="ECO:0000256" key="2">
    <source>
        <dbReference type="ARBA" id="ARBA00023002"/>
    </source>
</evidence>
<dbReference type="SUPFAM" id="SSF51735">
    <property type="entry name" value="NAD(P)-binding Rossmann-fold domains"/>
    <property type="match status" value="1"/>
</dbReference>
<dbReference type="OrthoDB" id="57317at2157"/>
<organism evidence="3 4">
    <name type="scientific">Acidiplasma aeolicum</name>
    <dbReference type="NCBI Taxonomy" id="507754"/>
    <lineage>
        <taxon>Archaea</taxon>
        <taxon>Methanobacteriati</taxon>
        <taxon>Thermoplasmatota</taxon>
        <taxon>Thermoplasmata</taxon>
        <taxon>Thermoplasmatales</taxon>
        <taxon>Ferroplasmaceae</taxon>
        <taxon>Acidiplasma</taxon>
    </lineage>
</organism>